<dbReference type="InterPro" id="IPR052186">
    <property type="entry name" value="Hydantoin_racemase-like"/>
</dbReference>
<sequence>MNPNSNAATTQAMVAIALQILPGVEGWTAPRGPGMIVTEEALAASAEEVAAADLPDAAGVIVAAFGDPGQAALAARLDCPVVGIGAAAAAEAGMGGRRFAVVTTTPGLERSVDGLMRAHAGAGRYVGCFLTQGDPLRLMEDADALDRALMAGIDRAAGQGAAVAIIGGGPLGEAAERLADHAAIPLIAPIRAAARALKDRL</sequence>
<evidence type="ECO:0000313" key="2">
    <source>
        <dbReference type="EMBL" id="EBA09582.1"/>
    </source>
</evidence>
<name>A3JYM9_SAGS3</name>
<dbReference type="Proteomes" id="UP000005713">
    <property type="component" value="Unassembled WGS sequence"/>
</dbReference>
<comment type="caution">
    <text evidence="2">The sequence shown here is derived from an EMBL/GenBank/DDBJ whole genome shotgun (WGS) entry which is preliminary data.</text>
</comment>
<dbReference type="InterPro" id="IPR053714">
    <property type="entry name" value="Iso_Racemase_Enz_sf"/>
</dbReference>
<dbReference type="OrthoDB" id="7774147at2"/>
<evidence type="ECO:0000256" key="1">
    <source>
        <dbReference type="ARBA" id="ARBA00038414"/>
    </source>
</evidence>
<accession>A3JYM9</accession>
<dbReference type="EMBL" id="AAYA01000002">
    <property type="protein sequence ID" value="EBA09582.1"/>
    <property type="molecule type" value="Genomic_DNA"/>
</dbReference>
<dbReference type="eggNOG" id="COG4126">
    <property type="taxonomic scope" value="Bacteria"/>
</dbReference>
<gene>
    <name evidence="2" type="ORF">SSE37_07238</name>
</gene>
<reference evidence="2 3" key="1">
    <citation type="submission" date="2006-06" db="EMBL/GenBank/DDBJ databases">
        <authorList>
            <person name="Moran M.A."/>
            <person name="Ferriera S."/>
            <person name="Johnson J."/>
            <person name="Kravitz S."/>
            <person name="Beeson K."/>
            <person name="Sutton G."/>
            <person name="Rogers Y.-H."/>
            <person name="Friedman R."/>
            <person name="Frazier M."/>
            <person name="Venter J.C."/>
        </authorList>
    </citation>
    <scope>NUCLEOTIDE SEQUENCE [LARGE SCALE GENOMIC DNA]</scope>
    <source>
        <strain evidence="2 3">E-37</strain>
    </source>
</reference>
<dbReference type="InterPro" id="IPR015942">
    <property type="entry name" value="Asp/Glu/hydantoin_racemase"/>
</dbReference>
<dbReference type="AlphaFoldDB" id="A3JYM9"/>
<proteinExistence type="inferred from homology"/>
<organism evidence="2 3">
    <name type="scientific">Sagittula stellata (strain ATCC 700073 / DSM 11524 / E-37)</name>
    <dbReference type="NCBI Taxonomy" id="388399"/>
    <lineage>
        <taxon>Bacteria</taxon>
        <taxon>Pseudomonadati</taxon>
        <taxon>Pseudomonadota</taxon>
        <taxon>Alphaproteobacteria</taxon>
        <taxon>Rhodobacterales</taxon>
        <taxon>Roseobacteraceae</taxon>
        <taxon>Sagittula</taxon>
    </lineage>
</organism>
<dbReference type="PANTHER" id="PTHR28047:SF5">
    <property type="entry name" value="PROTEIN DCG1"/>
    <property type="match status" value="1"/>
</dbReference>
<keyword evidence="3" id="KW-1185">Reference proteome</keyword>
<evidence type="ECO:0000313" key="3">
    <source>
        <dbReference type="Proteomes" id="UP000005713"/>
    </source>
</evidence>
<dbReference type="Gene3D" id="3.40.50.12500">
    <property type="match status" value="1"/>
</dbReference>
<protein>
    <submittedName>
        <fullName evidence="2">Asp/Glu racemase</fullName>
    </submittedName>
</protein>
<comment type="similarity">
    <text evidence="1">Belongs to the HyuE racemase family.</text>
</comment>
<dbReference type="PANTHER" id="PTHR28047">
    <property type="entry name" value="PROTEIN DCG1"/>
    <property type="match status" value="1"/>
</dbReference>
<dbReference type="Pfam" id="PF01177">
    <property type="entry name" value="Asp_Glu_race"/>
    <property type="match status" value="1"/>
</dbReference>
<dbReference type="GO" id="GO:0047661">
    <property type="term" value="F:amino-acid racemase activity"/>
    <property type="evidence" value="ECO:0007669"/>
    <property type="project" value="InterPro"/>
</dbReference>